<dbReference type="InterPro" id="IPR015424">
    <property type="entry name" value="PyrdxlP-dep_Trfase"/>
</dbReference>
<keyword evidence="2 8" id="KW-0963">Cytoplasm</keyword>
<evidence type="ECO:0000256" key="9">
    <source>
        <dbReference type="PIRSR" id="PIRSR618319-50"/>
    </source>
</evidence>
<dbReference type="PANTHER" id="PTHR32328">
    <property type="entry name" value="L-SERYL-TRNA(SEC) SELENIUM TRANSFERASE"/>
    <property type="match status" value="1"/>
</dbReference>
<dbReference type="InterPro" id="IPR018319">
    <property type="entry name" value="SelA-like"/>
</dbReference>
<organism evidence="10 11">
    <name type="scientific">Hathewaya proteolytica DSM 3090</name>
    <dbReference type="NCBI Taxonomy" id="1121331"/>
    <lineage>
        <taxon>Bacteria</taxon>
        <taxon>Bacillati</taxon>
        <taxon>Bacillota</taxon>
        <taxon>Clostridia</taxon>
        <taxon>Eubacteriales</taxon>
        <taxon>Clostridiaceae</taxon>
        <taxon>Hathewaya</taxon>
    </lineage>
</organism>
<evidence type="ECO:0000256" key="4">
    <source>
        <dbReference type="ARBA" id="ARBA00022898"/>
    </source>
</evidence>
<comment type="subcellular location">
    <subcellularLocation>
        <location evidence="8">Cytoplasm</location>
    </subcellularLocation>
</comment>
<dbReference type="HAMAP" id="MF_00423">
    <property type="entry name" value="SelA"/>
    <property type="match status" value="1"/>
</dbReference>
<comment type="function">
    <text evidence="8">Converts seryl-tRNA(Sec) to selenocysteinyl-tRNA(Sec) required for selenoprotein biosynthesis.</text>
</comment>
<protein>
    <recommendedName>
        <fullName evidence="8">L-seryl-tRNA(Sec) selenium transferase</fullName>
        <ecNumber evidence="8">2.9.1.1</ecNumber>
    </recommendedName>
    <alternativeName>
        <fullName evidence="8">Selenocysteine synthase</fullName>
        <shortName evidence="8">Sec synthase</shortName>
    </alternativeName>
    <alternativeName>
        <fullName evidence="8">Selenocysteinyl-tRNA(Sec) synthase</fullName>
    </alternativeName>
</protein>
<evidence type="ECO:0000256" key="2">
    <source>
        <dbReference type="ARBA" id="ARBA00022490"/>
    </source>
</evidence>
<dbReference type="GO" id="GO:0004125">
    <property type="term" value="F:L-seryl-tRNA(Sec) selenium transferase activity"/>
    <property type="evidence" value="ECO:0007669"/>
    <property type="project" value="UniProtKB-UniRule"/>
</dbReference>
<proteinExistence type="inferred from homology"/>
<dbReference type="GO" id="GO:0001514">
    <property type="term" value="P:selenocysteine incorporation"/>
    <property type="evidence" value="ECO:0007669"/>
    <property type="project" value="UniProtKB-UniRule"/>
</dbReference>
<dbReference type="Proteomes" id="UP000183952">
    <property type="component" value="Unassembled WGS sequence"/>
</dbReference>
<comment type="cofactor">
    <cofactor evidence="1 8 9">
        <name>pyridoxal 5'-phosphate</name>
        <dbReference type="ChEBI" id="CHEBI:597326"/>
    </cofactor>
</comment>
<evidence type="ECO:0000256" key="3">
    <source>
        <dbReference type="ARBA" id="ARBA00022679"/>
    </source>
</evidence>
<dbReference type="Gene3D" id="3.40.640.10">
    <property type="entry name" value="Type I PLP-dependent aspartate aminotransferase-like (Major domain)"/>
    <property type="match status" value="1"/>
</dbReference>
<reference evidence="10 11" key="1">
    <citation type="submission" date="2016-11" db="EMBL/GenBank/DDBJ databases">
        <authorList>
            <person name="Jaros S."/>
            <person name="Januszkiewicz K."/>
            <person name="Wedrychowicz H."/>
        </authorList>
    </citation>
    <scope>NUCLEOTIDE SEQUENCE [LARGE SCALE GENOMIC DNA]</scope>
    <source>
        <strain evidence="10 11">DSM 3090</strain>
    </source>
</reference>
<evidence type="ECO:0000313" key="11">
    <source>
        <dbReference type="Proteomes" id="UP000183952"/>
    </source>
</evidence>
<dbReference type="SUPFAM" id="SSF53383">
    <property type="entry name" value="PLP-dependent transferases"/>
    <property type="match status" value="1"/>
</dbReference>
<comment type="catalytic activity">
    <reaction evidence="8">
        <text>L-seryl-tRNA(Sec) + selenophosphate + H(+) = L-selenocysteinyl-tRNA(Sec) + phosphate</text>
        <dbReference type="Rhea" id="RHEA:22728"/>
        <dbReference type="Rhea" id="RHEA-COMP:9742"/>
        <dbReference type="Rhea" id="RHEA-COMP:9743"/>
        <dbReference type="ChEBI" id="CHEBI:15378"/>
        <dbReference type="ChEBI" id="CHEBI:16144"/>
        <dbReference type="ChEBI" id="CHEBI:43474"/>
        <dbReference type="ChEBI" id="CHEBI:78533"/>
        <dbReference type="ChEBI" id="CHEBI:78573"/>
        <dbReference type="EC" id="2.9.1.1"/>
    </reaction>
</comment>
<keyword evidence="6 8" id="KW-0711">Selenium</keyword>
<evidence type="ECO:0000256" key="7">
    <source>
        <dbReference type="ARBA" id="ARBA00044507"/>
    </source>
</evidence>
<comment type="pathway">
    <text evidence="8">Aminoacyl-tRNA biosynthesis; selenocysteinyl-tRNA(Sec) biosynthesis; selenocysteinyl-tRNA(Sec) from L-seryl-tRNA(Sec) (bacterial route): step 1/1.</text>
</comment>
<evidence type="ECO:0000313" key="10">
    <source>
        <dbReference type="EMBL" id="SHJ46451.1"/>
    </source>
</evidence>
<evidence type="ECO:0000256" key="5">
    <source>
        <dbReference type="ARBA" id="ARBA00022917"/>
    </source>
</evidence>
<dbReference type="InterPro" id="IPR015421">
    <property type="entry name" value="PyrdxlP-dep_Trfase_major"/>
</dbReference>
<dbReference type="AlphaFoldDB" id="A0A1M6JIC5"/>
<evidence type="ECO:0000256" key="6">
    <source>
        <dbReference type="ARBA" id="ARBA00023266"/>
    </source>
</evidence>
<dbReference type="OrthoDB" id="9787096at2"/>
<gene>
    <name evidence="8" type="primary">selA</name>
    <name evidence="10" type="ORF">SAMN02745248_00203</name>
</gene>
<keyword evidence="4 8" id="KW-0663">Pyridoxal phosphate</keyword>
<dbReference type="InterPro" id="IPR004534">
    <property type="entry name" value="SelA_trans"/>
</dbReference>
<dbReference type="PANTHER" id="PTHR32328:SF0">
    <property type="entry name" value="L-SERYL-TRNA(SEC) SELENIUM TRANSFERASE"/>
    <property type="match status" value="1"/>
</dbReference>
<dbReference type="GO" id="GO:0001717">
    <property type="term" value="P:conversion of seryl-tRNAsec to selenocys-tRNAsec"/>
    <property type="evidence" value="ECO:0007669"/>
    <property type="project" value="UniProtKB-UniRule"/>
</dbReference>
<evidence type="ECO:0000256" key="8">
    <source>
        <dbReference type="HAMAP-Rule" id="MF_00423"/>
    </source>
</evidence>
<dbReference type="GO" id="GO:0005737">
    <property type="term" value="C:cytoplasm"/>
    <property type="evidence" value="ECO:0007669"/>
    <property type="project" value="UniProtKB-SubCell"/>
</dbReference>
<dbReference type="Gene3D" id="3.90.1150.180">
    <property type="match status" value="1"/>
</dbReference>
<accession>A0A1M6JIC5</accession>
<evidence type="ECO:0000256" key="1">
    <source>
        <dbReference type="ARBA" id="ARBA00001933"/>
    </source>
</evidence>
<dbReference type="NCBIfam" id="TIGR00474">
    <property type="entry name" value="selA"/>
    <property type="match status" value="1"/>
</dbReference>
<keyword evidence="3 8" id="KW-0808">Transferase</keyword>
<keyword evidence="11" id="KW-1185">Reference proteome</keyword>
<name>A0A1M6JIC5_9CLOT</name>
<feature type="modified residue" description="N6-(pyridoxal phosphate)lysine" evidence="8 9">
    <location>
        <position position="292"/>
    </location>
</feature>
<dbReference type="STRING" id="1121331.SAMN02745248_00203"/>
<sequence length="463" mass="52018">MKKELLRKLPKIDQLLEEKSIKNILTESRRILVVKSLRETIDIFRNKIINEKIEDFTKEDIIRESLLLLERYEEGNLRRVINATGTVIHTNLGRSILCKKAVEAVCNVAENYNNLEFDLDNGKRGSRYTHVEKIIAEITGAEAAMVVNNNAAAVMLVLDTMSKNKEAIVSRGELVEIGGSFRIPEVMTYSGAKLVEVGTTNRTHEFDYENAITSETGVLLKVHTSNYRVLGFTESVSLEEMVKIGHQHNIPVVEDIGSGVLIDFSKYGFTYEPTIQASVEAGVDVISFSGDKMLGGPQAGIIIGRKKYIDAMKKNQLTRALRIDKMTLAALEATLSYYLDEKDAIENIPTINMLLADKSVIEEKCNVLLEKLEDKLKDFEISIEKDYSMVGGGSMPTEKIETLVVKVRAPHISSEKIERELREYNTPIVARIFDNSIIFDVRTMKKSEFDTVVSAMVKIQSTN</sequence>
<dbReference type="UniPathway" id="UPA00906">
    <property type="reaction ID" value="UER00896"/>
</dbReference>
<dbReference type="Pfam" id="PF03841">
    <property type="entry name" value="SelA"/>
    <property type="match status" value="1"/>
</dbReference>
<dbReference type="EC" id="2.9.1.1" evidence="8"/>
<dbReference type="RefSeq" id="WP_072901319.1">
    <property type="nucleotide sequence ID" value="NZ_FRAD01000003.1"/>
</dbReference>
<keyword evidence="5 8" id="KW-0648">Protein biosynthesis</keyword>
<comment type="similarity">
    <text evidence="7 8">Belongs to the SelA family.</text>
</comment>
<dbReference type="EMBL" id="FRAD01000003">
    <property type="protein sequence ID" value="SHJ46451.1"/>
    <property type="molecule type" value="Genomic_DNA"/>
</dbReference>